<gene>
    <name evidence="8" type="ORF">D0Y65_035713</name>
</gene>
<accession>A0A445HAT9</accession>
<keyword evidence="9" id="KW-1185">Reference proteome</keyword>
<dbReference type="PANTHER" id="PTHR23417:SF21">
    <property type="entry name" value="TRNA (GUANINE-N(7)-)-METHYLTRANSFERASE"/>
    <property type="match status" value="1"/>
</dbReference>
<evidence type="ECO:0000313" key="9">
    <source>
        <dbReference type="Proteomes" id="UP000289340"/>
    </source>
</evidence>
<organism evidence="8 9">
    <name type="scientific">Glycine soja</name>
    <name type="common">Wild soybean</name>
    <dbReference type="NCBI Taxonomy" id="3848"/>
    <lineage>
        <taxon>Eukaryota</taxon>
        <taxon>Viridiplantae</taxon>
        <taxon>Streptophyta</taxon>
        <taxon>Embryophyta</taxon>
        <taxon>Tracheophyta</taxon>
        <taxon>Spermatophyta</taxon>
        <taxon>Magnoliopsida</taxon>
        <taxon>eudicotyledons</taxon>
        <taxon>Gunneridae</taxon>
        <taxon>Pentapetalae</taxon>
        <taxon>rosids</taxon>
        <taxon>fabids</taxon>
        <taxon>Fabales</taxon>
        <taxon>Fabaceae</taxon>
        <taxon>Papilionoideae</taxon>
        <taxon>50 kb inversion clade</taxon>
        <taxon>NPAAA clade</taxon>
        <taxon>indigoferoid/millettioid clade</taxon>
        <taxon>Phaseoleae</taxon>
        <taxon>Glycine</taxon>
        <taxon>Glycine subgen. Soja</taxon>
    </lineage>
</organism>
<sequence length="337" mass="39287">MIAEMQALENSDTWELVPLPPQKKTVDYKWVYDVKVGPNDEVHGPKVRFVAKGYTQIYGLDYCDTFSPVAKITTVWLFLAMEVIRHWPFYQLDIKNVFLHDDLEEEIYMELRGSLVWCVNCIDLSMDSSSHHVLGNDAVKISQLKQHLFSHFQTKDLGCLKYFLGIEVAQSKEGVVISEKICSGHFRRDKYIKKTRGHGLLYKDNGNTQICGYCDANWAGCPIDKRSTTRYCCPNPDFNKPEHRWRMLQRSLIEAVVDLLAPNGKIFLQSDVEAVAIRMKEQFFRYGKGKLDLEHWQSEWLEENPFGVRSDWERHVLERGAPMYRMMFTKSSDIRKV</sequence>
<evidence type="ECO:0000256" key="5">
    <source>
        <dbReference type="ARBA" id="ARBA00022691"/>
    </source>
</evidence>
<protein>
    <recommendedName>
        <fullName evidence="2">tRNA (guanine(46)-N(7))-methyltransferase</fullName>
        <ecNumber evidence="2">2.1.1.33</ecNumber>
    </recommendedName>
</protein>
<dbReference type="InterPro" id="IPR013103">
    <property type="entry name" value="RVT_2"/>
</dbReference>
<reference evidence="8 9" key="1">
    <citation type="submission" date="2018-09" db="EMBL/GenBank/DDBJ databases">
        <title>A high-quality reference genome of wild soybean provides a powerful tool to mine soybean genomes.</title>
        <authorList>
            <person name="Xie M."/>
            <person name="Chung C.Y.L."/>
            <person name="Li M.-W."/>
            <person name="Wong F.-L."/>
            <person name="Chan T.-F."/>
            <person name="Lam H.-M."/>
        </authorList>
    </citation>
    <scope>NUCLEOTIDE SEQUENCE [LARGE SCALE GENOMIC DNA]</scope>
    <source>
        <strain evidence="9">cv. W05</strain>
        <tissue evidence="8">Hypocotyl of etiolated seedlings</tissue>
    </source>
</reference>
<keyword evidence="4 8" id="KW-0808">Transferase</keyword>
<evidence type="ECO:0000256" key="6">
    <source>
        <dbReference type="ARBA" id="ARBA00022694"/>
    </source>
</evidence>
<dbReference type="EMBL" id="QZWG01000013">
    <property type="protein sequence ID" value="RZB70884.1"/>
    <property type="molecule type" value="Genomic_DNA"/>
</dbReference>
<dbReference type="EC" id="2.1.1.33" evidence="2"/>
<feature type="domain" description="Reverse transcriptase Ty1/copia-type" evidence="7">
    <location>
        <begin position="12"/>
        <end position="110"/>
    </location>
</feature>
<dbReference type="GO" id="GO:0008176">
    <property type="term" value="F:tRNA (guanine(46)-N7)-methyltransferase activity"/>
    <property type="evidence" value="ECO:0007669"/>
    <property type="project" value="UniProtKB-EC"/>
</dbReference>
<dbReference type="GO" id="GO:0016779">
    <property type="term" value="F:nucleotidyltransferase activity"/>
    <property type="evidence" value="ECO:0007669"/>
    <property type="project" value="UniProtKB-KW"/>
</dbReference>
<dbReference type="Gene3D" id="3.40.50.150">
    <property type="entry name" value="Vaccinia Virus protein VP39"/>
    <property type="match status" value="1"/>
</dbReference>
<keyword evidence="8" id="KW-0548">Nucleotidyltransferase</keyword>
<dbReference type="EMBL" id="QZWG01000013">
    <property type="protein sequence ID" value="RZB70885.1"/>
    <property type="molecule type" value="Genomic_DNA"/>
</dbReference>
<evidence type="ECO:0000259" key="7">
    <source>
        <dbReference type="Pfam" id="PF07727"/>
    </source>
</evidence>
<evidence type="ECO:0000256" key="3">
    <source>
        <dbReference type="ARBA" id="ARBA00022603"/>
    </source>
</evidence>
<proteinExistence type="predicted"/>
<keyword evidence="5" id="KW-0949">S-adenosyl-L-methionine</keyword>
<comment type="catalytic activity">
    <reaction evidence="1">
        <text>guanosine(46) in tRNA + S-adenosyl-L-methionine = N(7)-methylguanosine(46) in tRNA + S-adenosyl-L-homocysteine</text>
        <dbReference type="Rhea" id="RHEA:42708"/>
        <dbReference type="Rhea" id="RHEA-COMP:10188"/>
        <dbReference type="Rhea" id="RHEA-COMP:10189"/>
        <dbReference type="ChEBI" id="CHEBI:57856"/>
        <dbReference type="ChEBI" id="CHEBI:59789"/>
        <dbReference type="ChEBI" id="CHEBI:74269"/>
        <dbReference type="ChEBI" id="CHEBI:74480"/>
        <dbReference type="EC" id="2.1.1.33"/>
    </reaction>
</comment>
<keyword evidence="3" id="KW-0489">Methyltransferase</keyword>
<dbReference type="AlphaFoldDB" id="A0A445HAT9"/>
<evidence type="ECO:0000256" key="4">
    <source>
        <dbReference type="ARBA" id="ARBA00022679"/>
    </source>
</evidence>
<dbReference type="Proteomes" id="UP000289340">
    <property type="component" value="Chromosome 13"/>
</dbReference>
<keyword evidence="6" id="KW-0819">tRNA processing</keyword>
<evidence type="ECO:0000256" key="1">
    <source>
        <dbReference type="ARBA" id="ARBA00000142"/>
    </source>
</evidence>
<dbReference type="InterPro" id="IPR003358">
    <property type="entry name" value="tRNA_(Gua-N-7)_MeTrfase_Trmb"/>
</dbReference>
<dbReference type="PROSITE" id="PS51625">
    <property type="entry name" value="SAM_MT_TRMB"/>
    <property type="match status" value="1"/>
</dbReference>
<dbReference type="Pfam" id="PF02390">
    <property type="entry name" value="Methyltransf_4"/>
    <property type="match status" value="1"/>
</dbReference>
<evidence type="ECO:0000313" key="8">
    <source>
        <dbReference type="EMBL" id="RZB70885.1"/>
    </source>
</evidence>
<dbReference type="Pfam" id="PF07727">
    <property type="entry name" value="RVT_2"/>
    <property type="match status" value="1"/>
</dbReference>
<evidence type="ECO:0000256" key="2">
    <source>
        <dbReference type="ARBA" id="ARBA00011977"/>
    </source>
</evidence>
<dbReference type="PANTHER" id="PTHR23417">
    <property type="entry name" value="3-DEOXY-D-MANNO-OCTULOSONIC-ACID TRANSFERASE/TRNA GUANINE-N 7 - -METHYLTRANSFERASE"/>
    <property type="match status" value="1"/>
</dbReference>
<comment type="caution">
    <text evidence="8">The sequence shown here is derived from an EMBL/GenBank/DDBJ whole genome shotgun (WGS) entry which is preliminary data.</text>
</comment>
<dbReference type="GO" id="GO:0043527">
    <property type="term" value="C:tRNA methyltransferase complex"/>
    <property type="evidence" value="ECO:0007669"/>
    <property type="project" value="TreeGrafter"/>
</dbReference>
<name>A0A445HAT9_GLYSO</name>
<dbReference type="InterPro" id="IPR029063">
    <property type="entry name" value="SAM-dependent_MTases_sf"/>
</dbReference>